<feature type="transmembrane region" description="Helical" evidence="1">
    <location>
        <begin position="419"/>
        <end position="436"/>
    </location>
</feature>
<feature type="transmembrane region" description="Helical" evidence="1">
    <location>
        <begin position="173"/>
        <end position="191"/>
    </location>
</feature>
<feature type="transmembrane region" description="Helical" evidence="1">
    <location>
        <begin position="505"/>
        <end position="523"/>
    </location>
</feature>
<feature type="transmembrane region" description="Helical" evidence="1">
    <location>
        <begin position="108"/>
        <end position="124"/>
    </location>
</feature>
<evidence type="ECO:0000256" key="1">
    <source>
        <dbReference type="SAM" id="Phobius"/>
    </source>
</evidence>
<reference evidence="2 3" key="1">
    <citation type="submission" date="2013-11" db="EMBL/GenBank/DDBJ databases">
        <title>Metagenomic analysis of a methanogenic consortium involved in long chain n-alkane degradation.</title>
        <authorList>
            <person name="Davidova I.A."/>
            <person name="Callaghan A.V."/>
            <person name="Wawrik B."/>
            <person name="Pruitt S."/>
            <person name="Marks C."/>
            <person name="Duncan K.E."/>
            <person name="Suflita J.M."/>
        </authorList>
    </citation>
    <scope>NUCLEOTIDE SEQUENCE [LARGE SCALE GENOMIC DNA]</scope>
    <source>
        <strain evidence="2 3">SPR</strain>
    </source>
</reference>
<dbReference type="Proteomes" id="UP000032233">
    <property type="component" value="Unassembled WGS sequence"/>
</dbReference>
<accession>A0A0D2HLX7</accession>
<feature type="transmembrane region" description="Helical" evidence="1">
    <location>
        <begin position="246"/>
        <end position="267"/>
    </location>
</feature>
<feature type="transmembrane region" description="Helical" evidence="1">
    <location>
        <begin position="297"/>
        <end position="313"/>
    </location>
</feature>
<evidence type="ECO:0000313" key="2">
    <source>
        <dbReference type="EMBL" id="KIX11583.1"/>
    </source>
</evidence>
<feature type="transmembrane region" description="Helical" evidence="1">
    <location>
        <begin position="390"/>
        <end position="407"/>
    </location>
</feature>
<keyword evidence="1" id="KW-0472">Membrane</keyword>
<dbReference type="AlphaFoldDB" id="A0A0D2HLX7"/>
<evidence type="ECO:0000313" key="3">
    <source>
        <dbReference type="Proteomes" id="UP000032233"/>
    </source>
</evidence>
<name>A0A0D2HLX7_9BACT</name>
<feature type="transmembrane region" description="Helical" evidence="1">
    <location>
        <begin position="17"/>
        <end position="39"/>
    </location>
</feature>
<feature type="transmembrane region" description="Helical" evidence="1">
    <location>
        <begin position="67"/>
        <end position="87"/>
    </location>
</feature>
<keyword evidence="3" id="KW-1185">Reference proteome</keyword>
<feature type="transmembrane region" description="Helical" evidence="1">
    <location>
        <begin position="130"/>
        <end position="152"/>
    </location>
</feature>
<feature type="transmembrane region" description="Helical" evidence="1">
    <location>
        <begin position="544"/>
        <end position="564"/>
    </location>
</feature>
<dbReference type="EMBL" id="AZAC01000056">
    <property type="protein sequence ID" value="KIX11583.1"/>
    <property type="molecule type" value="Genomic_DNA"/>
</dbReference>
<feature type="transmembrane region" description="Helical" evidence="1">
    <location>
        <begin position="365"/>
        <end position="383"/>
    </location>
</feature>
<protein>
    <submittedName>
        <fullName evidence="2">Uncharacterized protein</fullName>
    </submittedName>
</protein>
<gene>
    <name evidence="2" type="ORF">X474_24690</name>
</gene>
<sequence>MEVQAQKKGAELNPGRLLLLACLGLVASLAAGLMLSLFWNHQGLAGAPPNWSWPGAWPHRGDLNRFMGFYLCALAWLPSLAMVLMSWHWPPNPERGLRTVNRALSLDAATYLALPLIVLTPLVWRQLGNGFLALALAFMGLLAVKSAILAWSAWQGFLVPQAPEPGASHRARMLVFFMVALICLSLAAAWSQEVSPPSGLEAQRLAAAGGVAGDFPAAPPEAQGAVLKRGVYGWALSLSGNLGGRLSGVLFSAFWAALAVTLLWKWLCGLGLDLSETPVALGILFFSVPVLRISQQAAPEALSLFLICLALVFRQRMLHRFWSSLAGLLASLACLAVLLIFTGGYHPLPQGTDSVLNRVLHSTPIYLLCAPVFLLALAGLPQALRSYPRAGLDALTPALLGLFWLAVDQGASAVSRGPMLLLMSLPLLGLGLVFFFQGFNRPWLRLVLGMAAFVTLAFSWLKTMSPALWEIGPDLSSPVLAALNTRLGPGLSGVLPLPFIDPWRLLAWGGLWFAVCLLLMLVLGKNHLPPPERLRKAAWSHSEVMALMLCLAILILITLVLIRWL</sequence>
<dbReference type="RefSeq" id="WP_044352065.1">
    <property type="nucleotide sequence ID" value="NZ_AZAC01000056.1"/>
</dbReference>
<comment type="caution">
    <text evidence="2">The sequence shown here is derived from an EMBL/GenBank/DDBJ whole genome shotgun (WGS) entry which is preliminary data.</text>
</comment>
<organism evidence="2 3">
    <name type="scientific">Dethiosulfatarculus sandiegensis</name>
    <dbReference type="NCBI Taxonomy" id="1429043"/>
    <lineage>
        <taxon>Bacteria</taxon>
        <taxon>Pseudomonadati</taxon>
        <taxon>Thermodesulfobacteriota</taxon>
        <taxon>Desulfarculia</taxon>
        <taxon>Desulfarculales</taxon>
        <taxon>Desulfarculaceae</taxon>
        <taxon>Dethiosulfatarculus</taxon>
    </lineage>
</organism>
<keyword evidence="1" id="KW-1133">Transmembrane helix</keyword>
<proteinExistence type="predicted"/>
<dbReference type="InParanoid" id="A0A0D2HLX7"/>
<feature type="transmembrane region" description="Helical" evidence="1">
    <location>
        <begin position="325"/>
        <end position="345"/>
    </location>
</feature>
<feature type="transmembrane region" description="Helical" evidence="1">
    <location>
        <begin position="274"/>
        <end position="291"/>
    </location>
</feature>
<keyword evidence="1" id="KW-0812">Transmembrane</keyword>
<feature type="transmembrane region" description="Helical" evidence="1">
    <location>
        <begin position="443"/>
        <end position="461"/>
    </location>
</feature>